<protein>
    <submittedName>
        <fullName evidence="3">Protein kinase domain-containing protein</fullName>
    </submittedName>
</protein>
<dbReference type="Proteomes" id="UP000887540">
    <property type="component" value="Unplaced"/>
</dbReference>
<keyword evidence="1" id="KW-0472">Membrane</keyword>
<keyword evidence="2" id="KW-1185">Reference proteome</keyword>
<feature type="transmembrane region" description="Helical" evidence="1">
    <location>
        <begin position="100"/>
        <end position="121"/>
    </location>
</feature>
<evidence type="ECO:0000313" key="3">
    <source>
        <dbReference type="WBParaSite" id="ACRNAN_Path_733.g2778.t1"/>
    </source>
</evidence>
<evidence type="ECO:0000256" key="1">
    <source>
        <dbReference type="SAM" id="Phobius"/>
    </source>
</evidence>
<keyword evidence="1" id="KW-1133">Transmembrane helix</keyword>
<dbReference type="WBParaSite" id="ACRNAN_Path_733.g2778.t1">
    <property type="protein sequence ID" value="ACRNAN_Path_733.g2778.t1"/>
    <property type="gene ID" value="ACRNAN_Path_733.g2778"/>
</dbReference>
<name>A0A914CAN1_9BILA</name>
<reference evidence="3" key="1">
    <citation type="submission" date="2022-11" db="UniProtKB">
        <authorList>
            <consortium name="WormBaseParasite"/>
        </authorList>
    </citation>
    <scope>IDENTIFICATION</scope>
</reference>
<dbReference type="PANTHER" id="PTHR22803">
    <property type="entry name" value="MANNOSE, PHOSPHOLIPASE, LECTIN RECEPTOR RELATED"/>
    <property type="match status" value="1"/>
</dbReference>
<keyword evidence="1" id="KW-0812">Transmembrane</keyword>
<dbReference type="Gene3D" id="1.10.510.10">
    <property type="entry name" value="Transferase(Phosphotransferase) domain 1"/>
    <property type="match status" value="1"/>
</dbReference>
<accession>A0A914CAN1</accession>
<dbReference type="SUPFAM" id="SSF56112">
    <property type="entry name" value="Protein kinase-like (PK-like)"/>
    <property type="match status" value="1"/>
</dbReference>
<dbReference type="Gene3D" id="3.10.100.10">
    <property type="entry name" value="Mannose-Binding Protein A, subunit A"/>
    <property type="match status" value="1"/>
</dbReference>
<evidence type="ECO:0000313" key="2">
    <source>
        <dbReference type="Proteomes" id="UP000887540"/>
    </source>
</evidence>
<organism evidence="2 3">
    <name type="scientific">Acrobeloides nanus</name>
    <dbReference type="NCBI Taxonomy" id="290746"/>
    <lineage>
        <taxon>Eukaryota</taxon>
        <taxon>Metazoa</taxon>
        <taxon>Ecdysozoa</taxon>
        <taxon>Nematoda</taxon>
        <taxon>Chromadorea</taxon>
        <taxon>Rhabditida</taxon>
        <taxon>Tylenchina</taxon>
        <taxon>Cephalobomorpha</taxon>
        <taxon>Cephaloboidea</taxon>
        <taxon>Cephalobidae</taxon>
        <taxon>Acrobeloides</taxon>
    </lineage>
</organism>
<proteinExistence type="predicted"/>
<dbReference type="CDD" id="cd00037">
    <property type="entry name" value="CLECT"/>
    <property type="match status" value="1"/>
</dbReference>
<dbReference type="InterPro" id="IPR050111">
    <property type="entry name" value="C-type_lectin/snaclec_domain"/>
</dbReference>
<dbReference type="AlphaFoldDB" id="A0A914CAN1"/>
<dbReference type="InterPro" id="IPR016187">
    <property type="entry name" value="CTDL_fold"/>
</dbReference>
<sequence length="218" mass="24758">MDVIMLLNFMEGESYDNRVDVWALGITLLECIHDDLKDFISKCVALINERATINELRHTNLYEANNLKCDTTICNHLKQYQKTFKEYKINKKAEEIQLRIIVYLAVIILLFFVFGIGYLGLGLSENSKNSLNTTHTPSTSEPTIPNACYLKCPDGWTFSLNSTYCYKGFSINATISSIDDAATICNTNNSHLASIHNKDENNFITNIFDPHDIGKVER</sequence>
<dbReference type="InterPro" id="IPR016186">
    <property type="entry name" value="C-type_lectin-like/link_sf"/>
</dbReference>
<dbReference type="InterPro" id="IPR011009">
    <property type="entry name" value="Kinase-like_dom_sf"/>
</dbReference>
<dbReference type="SUPFAM" id="SSF56436">
    <property type="entry name" value="C-type lectin-like"/>
    <property type="match status" value="1"/>
</dbReference>